<keyword evidence="1" id="KW-0472">Membrane</keyword>
<reference evidence="2" key="1">
    <citation type="submission" date="2019-12" db="EMBL/GenBank/DDBJ databases">
        <title>Mycobacterium spongiae sp. nov.</title>
        <authorList>
            <person name="Stinear T."/>
        </authorList>
    </citation>
    <scope>NUCLEOTIDE SEQUENCE</scope>
    <source>
        <strain evidence="2">FSD4b-SM</strain>
    </source>
</reference>
<gene>
    <name evidence="2" type="ORF">F6B93_14700</name>
</gene>
<protein>
    <recommendedName>
        <fullName evidence="4">DUF1330 domain-containing protein</fullName>
    </recommendedName>
</protein>
<feature type="transmembrane region" description="Helical" evidence="1">
    <location>
        <begin position="23"/>
        <end position="43"/>
    </location>
</feature>
<proteinExistence type="predicted"/>
<name>A0A975JYQ4_9MYCO</name>
<dbReference type="KEGG" id="mspg:F6B93_14700"/>
<dbReference type="Proteomes" id="UP000682202">
    <property type="component" value="Chromosome"/>
</dbReference>
<keyword evidence="3" id="KW-1185">Reference proteome</keyword>
<organism evidence="2 3">
    <name type="scientific">Mycobacterium spongiae</name>
    <dbReference type="NCBI Taxonomy" id="886343"/>
    <lineage>
        <taxon>Bacteria</taxon>
        <taxon>Bacillati</taxon>
        <taxon>Actinomycetota</taxon>
        <taxon>Actinomycetes</taxon>
        <taxon>Mycobacteriales</taxon>
        <taxon>Mycobacteriaceae</taxon>
        <taxon>Mycobacterium</taxon>
    </lineage>
</organism>
<accession>A0A975JYQ4</accession>
<dbReference type="RefSeq" id="WP_211695737.1">
    <property type="nucleotide sequence ID" value="NZ_CP046600.1"/>
</dbReference>
<evidence type="ECO:0000256" key="1">
    <source>
        <dbReference type="SAM" id="Phobius"/>
    </source>
</evidence>
<dbReference type="Gene3D" id="3.30.70.100">
    <property type="match status" value="1"/>
</dbReference>
<dbReference type="AlphaFoldDB" id="A0A975JYQ4"/>
<dbReference type="EMBL" id="CP046600">
    <property type="protein sequence ID" value="QUR68162.1"/>
    <property type="molecule type" value="Genomic_DNA"/>
</dbReference>
<evidence type="ECO:0000313" key="2">
    <source>
        <dbReference type="EMBL" id="QUR68162.1"/>
    </source>
</evidence>
<keyword evidence="1" id="KW-0812">Transmembrane</keyword>
<evidence type="ECO:0000313" key="3">
    <source>
        <dbReference type="Proteomes" id="UP000682202"/>
    </source>
</evidence>
<sequence>MDVSTEQRVSPVDRPRGAARHRATIALSSLPVLAGAAGAAMLWQHLRYGRVRRTLVHEDQRLGASRGGFHVLMFLTVAPGADVIEELRVLRRVTRSSGAAWIYAGKAVAAPRYSAQIGEKEWSAVVLLEFPSRAAYDRHAESEGMSTALGRFQEAYLQGFQRFSGLSAMFPQLLLAMRAVQIVGRRPSHFPFTPTRNPDVLQQADQLARRLRKEMEFGAHAIVIVNLIKRGTREQQAADRRYRMAMFGAMAEGGYGPLHLGRAVRIERNYEFDMVALVYYPGIEFFVDMIRSEYFQAIIGDKQLGDTQAVITVPILDRL</sequence>
<evidence type="ECO:0008006" key="4">
    <source>
        <dbReference type="Google" id="ProtNLM"/>
    </source>
</evidence>
<keyword evidence="1" id="KW-1133">Transmembrane helix</keyword>